<keyword evidence="1" id="KW-0677">Repeat</keyword>
<keyword evidence="2 3" id="KW-0040">ANK repeat</keyword>
<dbReference type="InterPro" id="IPR036770">
    <property type="entry name" value="Ankyrin_rpt-contain_sf"/>
</dbReference>
<dbReference type="Pfam" id="PF12796">
    <property type="entry name" value="Ank_2"/>
    <property type="match status" value="1"/>
</dbReference>
<feature type="repeat" description="ANK" evidence="3">
    <location>
        <begin position="47"/>
        <end position="68"/>
    </location>
</feature>
<dbReference type="PANTHER" id="PTHR24201">
    <property type="entry name" value="ANK_REP_REGION DOMAIN-CONTAINING PROTEIN"/>
    <property type="match status" value="1"/>
</dbReference>
<dbReference type="PROSITE" id="PS50297">
    <property type="entry name" value="ANK_REP_REGION"/>
    <property type="match status" value="1"/>
</dbReference>
<dbReference type="PANTHER" id="PTHR24201:SF15">
    <property type="entry name" value="ANKYRIN REPEAT DOMAIN-CONTAINING PROTEIN 66"/>
    <property type="match status" value="1"/>
</dbReference>
<reference evidence="5 6" key="1">
    <citation type="journal article" date="2018" name="Nat. Ecol. Evol.">
        <title>Pezizomycetes genomes reveal the molecular basis of ectomycorrhizal truffle lifestyle.</title>
        <authorList>
            <person name="Murat C."/>
            <person name="Payen T."/>
            <person name="Noel B."/>
            <person name="Kuo A."/>
            <person name="Morin E."/>
            <person name="Chen J."/>
            <person name="Kohler A."/>
            <person name="Krizsan K."/>
            <person name="Balestrini R."/>
            <person name="Da Silva C."/>
            <person name="Montanini B."/>
            <person name="Hainaut M."/>
            <person name="Levati E."/>
            <person name="Barry K.W."/>
            <person name="Belfiori B."/>
            <person name="Cichocki N."/>
            <person name="Clum A."/>
            <person name="Dockter R.B."/>
            <person name="Fauchery L."/>
            <person name="Guy J."/>
            <person name="Iotti M."/>
            <person name="Le Tacon F."/>
            <person name="Lindquist E.A."/>
            <person name="Lipzen A."/>
            <person name="Malagnac F."/>
            <person name="Mello A."/>
            <person name="Molinier V."/>
            <person name="Miyauchi S."/>
            <person name="Poulain J."/>
            <person name="Riccioni C."/>
            <person name="Rubini A."/>
            <person name="Sitrit Y."/>
            <person name="Splivallo R."/>
            <person name="Traeger S."/>
            <person name="Wang M."/>
            <person name="Zifcakova L."/>
            <person name="Wipf D."/>
            <person name="Zambonelli A."/>
            <person name="Paolocci F."/>
            <person name="Nowrousian M."/>
            <person name="Ottonello S."/>
            <person name="Baldrian P."/>
            <person name="Spatafora J.W."/>
            <person name="Henrissat B."/>
            <person name="Nagy L.G."/>
            <person name="Aury J.M."/>
            <person name="Wincker P."/>
            <person name="Grigoriev I.V."/>
            <person name="Bonfante P."/>
            <person name="Martin F.M."/>
        </authorList>
    </citation>
    <scope>NUCLEOTIDE SEQUENCE [LARGE SCALE GENOMIC DNA]</scope>
    <source>
        <strain evidence="5 6">120613-1</strain>
    </source>
</reference>
<sequence>MKEWDVNAIDSTGSSAFIWAARRGHEGALKVLLTREDVNPNTPDTKLGRRPLSWAARNGHDDVVKLLLTREDVNPNTPDTKYGWTPLCWAARNGSDGVVKIFLEREDVRIDTPDSENETPVSLALSKGYNQVVKMLQDRINGSSATVGNASHEITSHSSGHGVECVVDMQSGGGDHGTNIADLDGQKTLPSANLNEREQILDCNDSDPSSGESHLSSTEHSNLPPLPP</sequence>
<dbReference type="PROSITE" id="PS50088">
    <property type="entry name" value="ANK_REPEAT"/>
    <property type="match status" value="1"/>
</dbReference>
<dbReference type="Pfam" id="PF00023">
    <property type="entry name" value="Ank"/>
    <property type="match status" value="1"/>
</dbReference>
<dbReference type="SMART" id="SM00248">
    <property type="entry name" value="ANK"/>
    <property type="match status" value="4"/>
</dbReference>
<evidence type="ECO:0000313" key="5">
    <source>
        <dbReference type="EMBL" id="RPA91169.1"/>
    </source>
</evidence>
<dbReference type="OrthoDB" id="10251692at2759"/>
<protein>
    <submittedName>
        <fullName evidence="5">Ankyrin</fullName>
    </submittedName>
</protein>
<dbReference type="InterPro" id="IPR002110">
    <property type="entry name" value="Ankyrin_rpt"/>
</dbReference>
<evidence type="ECO:0000256" key="1">
    <source>
        <dbReference type="ARBA" id="ARBA00022737"/>
    </source>
</evidence>
<dbReference type="Gene3D" id="1.25.40.20">
    <property type="entry name" value="Ankyrin repeat-containing domain"/>
    <property type="match status" value="1"/>
</dbReference>
<dbReference type="SUPFAM" id="SSF48403">
    <property type="entry name" value="Ankyrin repeat"/>
    <property type="match status" value="1"/>
</dbReference>
<evidence type="ECO:0000256" key="2">
    <source>
        <dbReference type="ARBA" id="ARBA00023043"/>
    </source>
</evidence>
<feature type="compositionally biased region" description="Polar residues" evidence="4">
    <location>
        <begin position="206"/>
        <end position="221"/>
    </location>
</feature>
<dbReference type="STRING" id="1336337.A0A3N4IYV0"/>
<name>A0A3N4IYV0_9PEZI</name>
<proteinExistence type="predicted"/>
<keyword evidence="6" id="KW-1185">Reference proteome</keyword>
<accession>A0A3N4IYV0</accession>
<gene>
    <name evidence="5" type="ORF">L873DRAFT_1715260</name>
</gene>
<evidence type="ECO:0000256" key="3">
    <source>
        <dbReference type="PROSITE-ProRule" id="PRU00023"/>
    </source>
</evidence>
<organism evidence="5 6">
    <name type="scientific">Choiromyces venosus 120613-1</name>
    <dbReference type="NCBI Taxonomy" id="1336337"/>
    <lineage>
        <taxon>Eukaryota</taxon>
        <taxon>Fungi</taxon>
        <taxon>Dikarya</taxon>
        <taxon>Ascomycota</taxon>
        <taxon>Pezizomycotina</taxon>
        <taxon>Pezizomycetes</taxon>
        <taxon>Pezizales</taxon>
        <taxon>Tuberaceae</taxon>
        <taxon>Choiromyces</taxon>
    </lineage>
</organism>
<dbReference type="AlphaFoldDB" id="A0A3N4IYV0"/>
<evidence type="ECO:0000256" key="4">
    <source>
        <dbReference type="SAM" id="MobiDB-lite"/>
    </source>
</evidence>
<dbReference type="Proteomes" id="UP000276215">
    <property type="component" value="Unassembled WGS sequence"/>
</dbReference>
<evidence type="ECO:0000313" key="6">
    <source>
        <dbReference type="Proteomes" id="UP000276215"/>
    </source>
</evidence>
<feature type="region of interest" description="Disordered" evidence="4">
    <location>
        <begin position="201"/>
        <end position="228"/>
    </location>
</feature>
<dbReference type="InterPro" id="IPR050776">
    <property type="entry name" value="Ank_Repeat/CDKN_Inhibitor"/>
</dbReference>
<dbReference type="EMBL" id="ML120503">
    <property type="protein sequence ID" value="RPA91169.1"/>
    <property type="molecule type" value="Genomic_DNA"/>
</dbReference>